<dbReference type="Pfam" id="PF22483">
    <property type="entry name" value="Mu-transpos_C_2"/>
    <property type="match status" value="1"/>
</dbReference>
<dbReference type="AlphaFoldDB" id="A0AA43S6Z1"/>
<accession>A0AA43S6Z1</accession>
<sequence length="533" mass="59751">MVELFRLPMSSKAITMRKIKEVLRLRFECGLSLNAIARALELSKGAVAKYDALARAAQLDWASIEPLTEEQLAKRLLPPQAMVPGQNQFAPIDFILVNQEMKKKGLTLQLLWGEYCEAATQKPYGYTSFCIHYAAFAKTLKPSMRQIHKAGEKCFVDYAGPTIPIIDVLTGEITRAQIFVAVLGASSYTFALATRAQKTEDWLLGQRKAFEYFGGVTQVIVPDNPRSLVANPDRYEPQVGRSYAEFAAHYGCAVIPARPRKPQDKSKVEVGVQVVERWILARLRHQQFFSLADLNIAIAHLLEELNTRPFKKLPGNRRSAFEAIDKPALKSLPATIFESCSWKKAKVGIDYHVELEHHYYSVPYQYARKAVELRVTPTVVEILCEGKRIAAHVRVMRTGYSHGLSSQTTVPEHMPKAHEAHLEWSSERLLNWGQGIGAFTQSLVSHLLHQKAYPELAYRACLGLLNLSKSYGKERLEAACAIAVANNAMTQKSVRNILATKLDLAKAGKVTANKKSSQQLPLHENVRGPKYYH</sequence>
<dbReference type="InterPro" id="IPR001584">
    <property type="entry name" value="Integrase_cat-core"/>
</dbReference>
<comment type="caution">
    <text evidence="5">The sequence shown here is derived from an EMBL/GenBank/DDBJ whole genome shotgun (WGS) entry which is preliminary data.</text>
</comment>
<dbReference type="InterPro" id="IPR017895">
    <property type="entry name" value="HTH_IS408/IS1162_type"/>
</dbReference>
<dbReference type="GO" id="GO:0003676">
    <property type="term" value="F:nucleic acid binding"/>
    <property type="evidence" value="ECO:0007669"/>
    <property type="project" value="InterPro"/>
</dbReference>
<dbReference type="PANTHER" id="PTHR35004">
    <property type="entry name" value="TRANSPOSASE RV3428C-RELATED"/>
    <property type="match status" value="1"/>
</dbReference>
<evidence type="ECO:0000313" key="6">
    <source>
        <dbReference type="Proteomes" id="UP001161160"/>
    </source>
</evidence>
<dbReference type="InterPro" id="IPR012337">
    <property type="entry name" value="RNaseH-like_sf"/>
</dbReference>
<dbReference type="PROSITE" id="PS50994">
    <property type="entry name" value="INTEGRASE"/>
    <property type="match status" value="1"/>
</dbReference>
<gene>
    <name evidence="5" type="ORF">M2127_002362</name>
</gene>
<reference evidence="5" key="1">
    <citation type="submission" date="2023-04" db="EMBL/GenBank/DDBJ databases">
        <title>Genome Encyclopedia of Bacteria and Archaea VI: Functional Genomics of Type Strains.</title>
        <authorList>
            <person name="Whitman W."/>
        </authorList>
    </citation>
    <scope>NUCLEOTIDE SEQUENCE</scope>
    <source>
        <strain evidence="5">Enz.4-51</strain>
    </source>
</reference>
<evidence type="ECO:0000259" key="3">
    <source>
        <dbReference type="PROSITE" id="PS50532"/>
    </source>
</evidence>
<evidence type="ECO:0000259" key="4">
    <source>
        <dbReference type="PROSITE" id="PS50994"/>
    </source>
</evidence>
<dbReference type="InterPro" id="IPR036397">
    <property type="entry name" value="RNaseH_sf"/>
</dbReference>
<dbReference type="NCBIfam" id="NF033546">
    <property type="entry name" value="transpos_IS21"/>
    <property type="match status" value="1"/>
</dbReference>
<feature type="domain" description="HTH IS408-type" evidence="3">
    <location>
        <begin position="19"/>
        <end position="101"/>
    </location>
</feature>
<dbReference type="Gene3D" id="3.30.420.10">
    <property type="entry name" value="Ribonuclease H-like superfamily/Ribonuclease H"/>
    <property type="match status" value="1"/>
</dbReference>
<feature type="domain" description="Integrase catalytic" evidence="4">
    <location>
        <begin position="138"/>
        <end position="328"/>
    </location>
</feature>
<dbReference type="GO" id="GO:0015074">
    <property type="term" value="P:DNA integration"/>
    <property type="evidence" value="ECO:0007669"/>
    <property type="project" value="InterPro"/>
</dbReference>
<keyword evidence="6" id="KW-1185">Reference proteome</keyword>
<dbReference type="SUPFAM" id="SSF53098">
    <property type="entry name" value="Ribonuclease H-like"/>
    <property type="match status" value="1"/>
</dbReference>
<dbReference type="Proteomes" id="UP001161160">
    <property type="component" value="Unassembled WGS sequence"/>
</dbReference>
<evidence type="ECO:0000313" key="5">
    <source>
        <dbReference type="EMBL" id="MDH6505032.1"/>
    </source>
</evidence>
<organism evidence="5 6">
    <name type="scientific">Polynucleobacter sphagniphilus</name>
    <dbReference type="NCBI Taxonomy" id="1743169"/>
    <lineage>
        <taxon>Bacteria</taxon>
        <taxon>Pseudomonadati</taxon>
        <taxon>Pseudomonadota</taxon>
        <taxon>Betaproteobacteria</taxon>
        <taxon>Burkholderiales</taxon>
        <taxon>Burkholderiaceae</taxon>
        <taxon>Polynucleobacter</taxon>
    </lineage>
</organism>
<dbReference type="PANTHER" id="PTHR35004:SF8">
    <property type="entry name" value="TRANSPOSASE RV3428C-RELATED"/>
    <property type="match status" value="1"/>
</dbReference>
<comment type="similarity">
    <text evidence="1">Belongs to the transposase IS21/IS408/IS1162 family.</text>
</comment>
<evidence type="ECO:0000256" key="1">
    <source>
        <dbReference type="ARBA" id="ARBA00009277"/>
    </source>
</evidence>
<dbReference type="Pfam" id="PF00665">
    <property type="entry name" value="rve"/>
    <property type="match status" value="1"/>
</dbReference>
<dbReference type="PROSITE" id="PS50532">
    <property type="entry name" value="HTH_IS408"/>
    <property type="match status" value="1"/>
</dbReference>
<dbReference type="InterPro" id="IPR054353">
    <property type="entry name" value="IstA-like_C"/>
</dbReference>
<evidence type="ECO:0000256" key="2">
    <source>
        <dbReference type="SAM" id="MobiDB-lite"/>
    </source>
</evidence>
<dbReference type="EMBL" id="JARXYA010000033">
    <property type="protein sequence ID" value="MDH6505032.1"/>
    <property type="molecule type" value="Genomic_DNA"/>
</dbReference>
<protein>
    <submittedName>
        <fullName evidence="5">Transposase</fullName>
    </submittedName>
</protein>
<name>A0AA43S6Z1_9BURK</name>
<proteinExistence type="inferred from homology"/>
<feature type="region of interest" description="Disordered" evidence="2">
    <location>
        <begin position="513"/>
        <end position="533"/>
    </location>
</feature>